<dbReference type="SMART" id="SM00644">
    <property type="entry name" value="Ami_2"/>
    <property type="match status" value="1"/>
</dbReference>
<dbReference type="InterPro" id="IPR002502">
    <property type="entry name" value="Amidase_domain"/>
</dbReference>
<keyword evidence="14" id="KW-0539">Nucleus</keyword>
<name>A0A5N4AB68_PHOPY</name>
<dbReference type="InterPro" id="IPR006619">
    <property type="entry name" value="PGRP_domain_met/bac"/>
</dbReference>
<evidence type="ECO:0000256" key="12">
    <source>
        <dbReference type="ARBA" id="ARBA00022859"/>
    </source>
</evidence>
<keyword evidence="11" id="KW-0460">Magnesium</keyword>
<dbReference type="GO" id="GO:0045087">
    <property type="term" value="P:innate immune response"/>
    <property type="evidence" value="ECO:0007669"/>
    <property type="project" value="UniProtKB-KW"/>
</dbReference>
<evidence type="ECO:0000256" key="14">
    <source>
        <dbReference type="ARBA" id="ARBA00023242"/>
    </source>
</evidence>
<keyword evidence="9" id="KW-0677">Repeat</keyword>
<dbReference type="InterPro" id="IPR036412">
    <property type="entry name" value="HAD-like_sf"/>
</dbReference>
<dbReference type="PROSITE" id="PS50053">
    <property type="entry name" value="UBIQUITIN_2"/>
    <property type="match status" value="1"/>
</dbReference>
<evidence type="ECO:0000256" key="11">
    <source>
        <dbReference type="ARBA" id="ARBA00022842"/>
    </source>
</evidence>
<dbReference type="SMART" id="SM00701">
    <property type="entry name" value="PGRP"/>
    <property type="match status" value="1"/>
</dbReference>
<dbReference type="NCBIfam" id="TIGR02245">
    <property type="entry name" value="HAD_IIID1"/>
    <property type="match status" value="1"/>
</dbReference>
<keyword evidence="7" id="KW-0433">Leucine-rich repeat</keyword>
<comment type="catalytic activity">
    <reaction evidence="17">
        <text>O-phospho-L-threonyl-[protein] + H2O = L-threonyl-[protein] + phosphate</text>
        <dbReference type="Rhea" id="RHEA:47004"/>
        <dbReference type="Rhea" id="RHEA-COMP:11060"/>
        <dbReference type="Rhea" id="RHEA-COMP:11605"/>
        <dbReference type="ChEBI" id="CHEBI:15377"/>
        <dbReference type="ChEBI" id="CHEBI:30013"/>
        <dbReference type="ChEBI" id="CHEBI:43474"/>
        <dbReference type="ChEBI" id="CHEBI:61977"/>
        <dbReference type="EC" id="3.1.3.16"/>
    </reaction>
</comment>
<dbReference type="FunFam" id="3.40.80.10:FF:000001">
    <property type="entry name" value="Peptidoglycan recognition protein 1"/>
    <property type="match status" value="1"/>
</dbReference>
<dbReference type="GO" id="GO:0009253">
    <property type="term" value="P:peptidoglycan catabolic process"/>
    <property type="evidence" value="ECO:0007669"/>
    <property type="project" value="InterPro"/>
</dbReference>
<dbReference type="GO" id="GO:0004722">
    <property type="term" value="F:protein serine/threonine phosphatase activity"/>
    <property type="evidence" value="ECO:0007669"/>
    <property type="project" value="UniProtKB-EC"/>
</dbReference>
<dbReference type="GO" id="GO:0005634">
    <property type="term" value="C:nucleus"/>
    <property type="evidence" value="ECO:0007669"/>
    <property type="project" value="UniProtKB-SubCell"/>
</dbReference>
<keyword evidence="13" id="KW-0904">Protein phosphatase</keyword>
<dbReference type="InterPro" id="IPR004274">
    <property type="entry name" value="FCP1_dom"/>
</dbReference>
<evidence type="ECO:0000256" key="8">
    <source>
        <dbReference type="ARBA" id="ARBA00022723"/>
    </source>
</evidence>
<evidence type="ECO:0000256" key="10">
    <source>
        <dbReference type="ARBA" id="ARBA00022801"/>
    </source>
</evidence>
<dbReference type="PANTHER" id="PTHR48493:SF1">
    <property type="entry name" value="UBIQUITIN-LIKE DOMAIN-CONTAINING CTD PHOSPHATASE 1"/>
    <property type="match status" value="1"/>
</dbReference>
<reference evidence="21 22" key="1">
    <citation type="journal article" date="2018" name="Elife">
        <title>Firefly genomes illuminate parallel origins of bioluminescence in beetles.</title>
        <authorList>
            <person name="Fallon T.R."/>
            <person name="Lower S.E."/>
            <person name="Chang C.H."/>
            <person name="Bessho-Uehara M."/>
            <person name="Martin G.J."/>
            <person name="Bewick A.J."/>
            <person name="Behringer M."/>
            <person name="Debat H.J."/>
            <person name="Wong I."/>
            <person name="Day J.C."/>
            <person name="Suvorov A."/>
            <person name="Silva C.J."/>
            <person name="Stanger-Hall K.F."/>
            <person name="Hall D.W."/>
            <person name="Schmitz R.J."/>
            <person name="Nelson D.R."/>
            <person name="Lewis S.M."/>
            <person name="Shigenobu S."/>
            <person name="Bybee S.M."/>
            <person name="Larracuente A.M."/>
            <person name="Oba Y."/>
            <person name="Weng J.K."/>
        </authorList>
    </citation>
    <scope>NUCLEOTIDE SEQUENCE [LARGE SCALE GENOMIC DNA]</scope>
    <source>
        <strain evidence="21">1611_PpyrPB1</strain>
        <tissue evidence="21">Whole body</tissue>
    </source>
</reference>
<keyword evidence="6" id="KW-0399">Innate immunity</keyword>
<dbReference type="InterPro" id="IPR029071">
    <property type="entry name" value="Ubiquitin-like_domsf"/>
</dbReference>
<evidence type="ECO:0000256" key="5">
    <source>
        <dbReference type="ARBA" id="ARBA00014187"/>
    </source>
</evidence>
<keyword evidence="8" id="KW-0479">Metal-binding</keyword>
<evidence type="ECO:0000313" key="22">
    <source>
        <dbReference type="Proteomes" id="UP000327044"/>
    </source>
</evidence>
<dbReference type="Gene3D" id="3.10.20.90">
    <property type="entry name" value="Phosphatidylinositol 3-kinase Catalytic Subunit, Chain A, domain 1"/>
    <property type="match status" value="1"/>
</dbReference>
<keyword evidence="10" id="KW-0378">Hydrolase</keyword>
<evidence type="ECO:0000256" key="17">
    <source>
        <dbReference type="ARBA" id="ARBA00048336"/>
    </source>
</evidence>
<organism evidence="21 22">
    <name type="scientific">Photinus pyralis</name>
    <name type="common">Common eastern firefly</name>
    <name type="synonym">Lampyris pyralis</name>
    <dbReference type="NCBI Taxonomy" id="7054"/>
    <lineage>
        <taxon>Eukaryota</taxon>
        <taxon>Metazoa</taxon>
        <taxon>Ecdysozoa</taxon>
        <taxon>Arthropoda</taxon>
        <taxon>Hexapoda</taxon>
        <taxon>Insecta</taxon>
        <taxon>Pterygota</taxon>
        <taxon>Neoptera</taxon>
        <taxon>Endopterygota</taxon>
        <taxon>Coleoptera</taxon>
        <taxon>Polyphaga</taxon>
        <taxon>Elateriformia</taxon>
        <taxon>Elateroidea</taxon>
        <taxon>Lampyridae</taxon>
        <taxon>Lampyrinae</taxon>
        <taxon>Photinus</taxon>
    </lineage>
</organism>
<dbReference type="InterPro" id="IPR036505">
    <property type="entry name" value="Amidase/PGRP_sf"/>
</dbReference>
<dbReference type="Gene3D" id="3.80.10.10">
    <property type="entry name" value="Ribonuclease Inhibitor"/>
    <property type="match status" value="1"/>
</dbReference>
<evidence type="ECO:0000256" key="3">
    <source>
        <dbReference type="ARBA" id="ARBA00007553"/>
    </source>
</evidence>
<evidence type="ECO:0000256" key="2">
    <source>
        <dbReference type="ARBA" id="ARBA00004123"/>
    </source>
</evidence>
<dbReference type="CDD" id="cd01813">
    <property type="entry name" value="Ubl_UBLCP1"/>
    <property type="match status" value="1"/>
</dbReference>
<dbReference type="InterPro" id="IPR011943">
    <property type="entry name" value="HAD-SF_hydro_IIID"/>
</dbReference>
<evidence type="ECO:0000256" key="6">
    <source>
        <dbReference type="ARBA" id="ARBA00022588"/>
    </source>
</evidence>
<comment type="catalytic activity">
    <reaction evidence="16">
        <text>O-phospho-L-seryl-[protein] + H2O = L-seryl-[protein] + phosphate</text>
        <dbReference type="Rhea" id="RHEA:20629"/>
        <dbReference type="Rhea" id="RHEA-COMP:9863"/>
        <dbReference type="Rhea" id="RHEA-COMP:11604"/>
        <dbReference type="ChEBI" id="CHEBI:15377"/>
        <dbReference type="ChEBI" id="CHEBI:29999"/>
        <dbReference type="ChEBI" id="CHEBI:43474"/>
        <dbReference type="ChEBI" id="CHEBI:83421"/>
        <dbReference type="EC" id="3.1.3.16"/>
    </reaction>
</comment>
<dbReference type="SUPFAM" id="SSF56784">
    <property type="entry name" value="HAD-like"/>
    <property type="match status" value="1"/>
</dbReference>
<feature type="domain" description="Ubiquitin-like" evidence="19">
    <location>
        <begin position="231"/>
        <end position="306"/>
    </location>
</feature>
<dbReference type="InterPro" id="IPR003591">
    <property type="entry name" value="Leu-rich_rpt_typical-subtyp"/>
</dbReference>
<feature type="domain" description="FCP1 homology" evidence="20">
    <location>
        <begin position="364"/>
        <end position="524"/>
    </location>
</feature>
<dbReference type="PANTHER" id="PTHR48493">
    <property type="entry name" value="UBIQUITIN-LIKE DOMAIN-CONTAINING CTD PHOSPHATASE 1"/>
    <property type="match status" value="1"/>
</dbReference>
<dbReference type="EMBL" id="VVIM01000008">
    <property type="protein sequence ID" value="KAB0794576.1"/>
    <property type="molecule type" value="Genomic_DNA"/>
</dbReference>
<dbReference type="Pfam" id="PF03031">
    <property type="entry name" value="NIF"/>
    <property type="match status" value="1"/>
</dbReference>
<accession>A0A5N4AB68</accession>
<dbReference type="Pfam" id="PF00240">
    <property type="entry name" value="ubiquitin"/>
    <property type="match status" value="1"/>
</dbReference>
<dbReference type="SUPFAM" id="SSF54236">
    <property type="entry name" value="Ubiquitin-like"/>
    <property type="match status" value="1"/>
</dbReference>
<keyword evidence="22" id="KW-1185">Reference proteome</keyword>
<comment type="function">
    <text evidence="18">Peptidoglycan-recognition protein probably involved in innate immunity by binding to peptidoglycans (PGN) of bacteria and activating the prophenoloxidase (proPO) cascade immune response. Binds to 1,3-beta-D-glucan and PGN.</text>
</comment>
<dbReference type="GO" id="GO:0090364">
    <property type="term" value="P:regulation of proteasome assembly"/>
    <property type="evidence" value="ECO:0007669"/>
    <property type="project" value="InterPro"/>
</dbReference>
<dbReference type="InterPro" id="IPR032675">
    <property type="entry name" value="LRR_dom_sf"/>
</dbReference>
<comment type="caution">
    <text evidence="21">The sequence shown here is derived from an EMBL/GenBank/DDBJ whole genome shotgun (WGS) entry which is preliminary data.</text>
</comment>
<proteinExistence type="inferred from homology"/>
<dbReference type="Gene3D" id="3.40.80.10">
    <property type="entry name" value="Peptidoglycan recognition protein-like"/>
    <property type="match status" value="1"/>
</dbReference>
<evidence type="ECO:0000256" key="7">
    <source>
        <dbReference type="ARBA" id="ARBA00022614"/>
    </source>
</evidence>
<dbReference type="FunFam" id="3.10.20.90:FF:000060">
    <property type="entry name" value="ubiquitin-like domain-containing CTD phosphatase 1"/>
    <property type="match status" value="1"/>
</dbReference>
<dbReference type="Proteomes" id="UP000327044">
    <property type="component" value="Unassembled WGS sequence"/>
</dbReference>
<dbReference type="InterPro" id="IPR051658">
    <property type="entry name" value="UBLCP1"/>
</dbReference>
<evidence type="ECO:0000259" key="19">
    <source>
        <dbReference type="PROSITE" id="PS50053"/>
    </source>
</evidence>
<dbReference type="InterPro" id="IPR000626">
    <property type="entry name" value="Ubiquitin-like_dom"/>
</dbReference>
<protein>
    <recommendedName>
        <fullName evidence="5">Ubiquitin-like domain-containing CTD phosphatase 1</fullName>
        <ecNumber evidence="4">3.1.3.16</ecNumber>
    </recommendedName>
    <alternativeName>
        <fullName evidence="15">Nuclear proteasome inhibitor UBLCP1</fullName>
    </alternativeName>
</protein>
<sequence>MGNELYWISQNAFQDLPSLSGVHLDYNKITDVSPRSFNNLPILNIVSLFGNNLDHFDQTWFSNTPALKLLMLAQNRLRIIPRGAFISLPAITELWLGRNEIEFVHQDAFKGLRKLQFLQLAENRLKSFDINFSAPSELTSVIIDNNNITYISEEVLEVIRPKLSLLVISDNPLQCACLDKVIQWSDAFNINVPQSKLQQSGAVCVFPKTKPSQCLERSDDDFQERFWEMSMDNLLKVVIKWSGKEYELELREDETVGDLKDIIHKKTGVRPERQKLLNLKFKGKAPDNECRLCMLKLKPGFKIMMMGSLEEDIAQVNTTPDDIPEVINDLDIEEEEIAIENREEYLAKIDKRIKDYEIKMLNQPRDGKNLLVLDIDYTLFDHRSVAETGAELMRPYLHEFLTAAYEDYDIVIWSATGMKWIDEKMKLLGVTNNPNYKIMFHLDSLAMISVHTPKYGVIEVKPLGVIWGKFKQYSNKNTIMFDDIRRNFIMNPKNGLRIRPFRQAHLNRSKDKELLHLTKYLKYLAKNYWKHGFPKVCPHIIPKNEWGARGAKQFDYSLTPLDFVIIHHTLTPECHSMLKCSELLKSMQNYHMDDHELYDIIYNFLIGGDGSVYEGRGWHKVGSHTKGYNSKSLGIAFIGKFTDKLPNTKQLKVGKDLIQCAKELQEISSNYKLYGARQLSATHSPGLMLYQEIQKWPNFNKCV</sequence>
<dbReference type="Pfam" id="PF01510">
    <property type="entry name" value="Amidase_2"/>
    <property type="match status" value="1"/>
</dbReference>
<evidence type="ECO:0000313" key="21">
    <source>
        <dbReference type="EMBL" id="KAB0794576.1"/>
    </source>
</evidence>
<dbReference type="Pfam" id="PF13855">
    <property type="entry name" value="LRR_8"/>
    <property type="match status" value="1"/>
</dbReference>
<dbReference type="SUPFAM" id="SSF55846">
    <property type="entry name" value="N-acetylmuramoyl-L-alanine amidase-like"/>
    <property type="match status" value="1"/>
</dbReference>
<evidence type="ECO:0000256" key="1">
    <source>
        <dbReference type="ARBA" id="ARBA00001946"/>
    </source>
</evidence>
<evidence type="ECO:0000256" key="9">
    <source>
        <dbReference type="ARBA" id="ARBA00022737"/>
    </source>
</evidence>
<evidence type="ECO:0000256" key="13">
    <source>
        <dbReference type="ARBA" id="ARBA00022912"/>
    </source>
</evidence>
<dbReference type="SMART" id="SM00213">
    <property type="entry name" value="UBQ"/>
    <property type="match status" value="1"/>
</dbReference>
<keyword evidence="12" id="KW-0391">Immunity</keyword>
<evidence type="ECO:0000256" key="15">
    <source>
        <dbReference type="ARBA" id="ARBA00032039"/>
    </source>
</evidence>
<evidence type="ECO:0000259" key="20">
    <source>
        <dbReference type="PROSITE" id="PS50969"/>
    </source>
</evidence>
<comment type="subcellular location">
    <subcellularLocation>
        <location evidence="2">Nucleus</location>
    </subcellularLocation>
</comment>
<dbReference type="CDD" id="cd06583">
    <property type="entry name" value="PGRP"/>
    <property type="match status" value="1"/>
</dbReference>
<dbReference type="PROSITE" id="PS50969">
    <property type="entry name" value="FCP1"/>
    <property type="match status" value="1"/>
</dbReference>
<gene>
    <name evidence="21" type="ORF">PPYR_11415</name>
</gene>
<evidence type="ECO:0000256" key="16">
    <source>
        <dbReference type="ARBA" id="ARBA00047761"/>
    </source>
</evidence>
<dbReference type="InterPro" id="IPR023214">
    <property type="entry name" value="HAD_sf"/>
</dbReference>
<dbReference type="InParanoid" id="A0A5N4AB68"/>
<comment type="cofactor">
    <cofactor evidence="1">
        <name>Mg(2+)</name>
        <dbReference type="ChEBI" id="CHEBI:18420"/>
    </cofactor>
</comment>
<dbReference type="Gene3D" id="3.40.50.1000">
    <property type="entry name" value="HAD superfamily/HAD-like"/>
    <property type="match status" value="1"/>
</dbReference>
<dbReference type="EC" id="3.1.3.16" evidence="4"/>
<dbReference type="AlphaFoldDB" id="A0A5N4AB68"/>
<dbReference type="SUPFAM" id="SSF52058">
    <property type="entry name" value="L domain-like"/>
    <property type="match status" value="1"/>
</dbReference>
<dbReference type="SMART" id="SM00577">
    <property type="entry name" value="CPDc"/>
    <property type="match status" value="1"/>
</dbReference>
<dbReference type="GO" id="GO:0008745">
    <property type="term" value="F:N-acetylmuramoyl-L-alanine amidase activity"/>
    <property type="evidence" value="ECO:0007669"/>
    <property type="project" value="InterPro"/>
</dbReference>
<evidence type="ECO:0000256" key="18">
    <source>
        <dbReference type="ARBA" id="ARBA00057187"/>
    </source>
</evidence>
<dbReference type="SMART" id="SM00369">
    <property type="entry name" value="LRR_TYP"/>
    <property type="match status" value="5"/>
</dbReference>
<dbReference type="GO" id="GO:0008270">
    <property type="term" value="F:zinc ion binding"/>
    <property type="evidence" value="ECO:0007669"/>
    <property type="project" value="InterPro"/>
</dbReference>
<comment type="similarity">
    <text evidence="3">Belongs to the N-acetylmuramoyl-L-alanine amidase 2 family.</text>
</comment>
<evidence type="ECO:0000256" key="4">
    <source>
        <dbReference type="ARBA" id="ARBA00013081"/>
    </source>
</evidence>
<dbReference type="InterPro" id="IPR001611">
    <property type="entry name" value="Leu-rich_rpt"/>
</dbReference>